<keyword evidence="3" id="KW-0479">Metal-binding</keyword>
<feature type="domain" description="Chitin-binding type-1" evidence="10">
    <location>
        <begin position="40"/>
        <end position="89"/>
    </location>
</feature>
<keyword evidence="2 8" id="KW-0147">Chitin-binding</keyword>
<dbReference type="FunCoup" id="A0A3N4LV87">
    <property type="interactions" value="34"/>
</dbReference>
<dbReference type="CDD" id="cd00035">
    <property type="entry name" value="ChtBD1"/>
    <property type="match status" value="1"/>
</dbReference>
<dbReference type="Pfam" id="PF00187">
    <property type="entry name" value="Chitin_bind_1"/>
    <property type="match status" value="2"/>
</dbReference>
<keyword evidence="8" id="KW-1015">Disulfide bond</keyword>
<dbReference type="InParanoid" id="A0A3N4LV87"/>
<keyword evidence="6" id="KW-0119">Carbohydrate metabolism</keyword>
<keyword evidence="13" id="KW-1185">Reference proteome</keyword>
<proteinExistence type="predicted"/>
<dbReference type="Proteomes" id="UP000267821">
    <property type="component" value="Unassembled WGS sequence"/>
</dbReference>
<dbReference type="EMBL" id="ML121533">
    <property type="protein sequence ID" value="RPB26806.1"/>
    <property type="molecule type" value="Genomic_DNA"/>
</dbReference>
<dbReference type="AlphaFoldDB" id="A0A3N4LV87"/>
<dbReference type="GO" id="GO:0008061">
    <property type="term" value="F:chitin binding"/>
    <property type="evidence" value="ECO:0007669"/>
    <property type="project" value="UniProtKB-UniRule"/>
</dbReference>
<comment type="cofactor">
    <cofactor evidence="1">
        <name>Co(2+)</name>
        <dbReference type="ChEBI" id="CHEBI:48828"/>
    </cofactor>
</comment>
<keyword evidence="4 9" id="KW-0732">Signal</keyword>
<dbReference type="PROSITE" id="PS51677">
    <property type="entry name" value="NODB"/>
    <property type="match status" value="1"/>
</dbReference>
<evidence type="ECO:0000256" key="7">
    <source>
        <dbReference type="ARBA" id="ARBA00023285"/>
    </source>
</evidence>
<dbReference type="PROSITE" id="PS00026">
    <property type="entry name" value="CHIT_BIND_I_1"/>
    <property type="match status" value="2"/>
</dbReference>
<evidence type="ECO:0000313" key="13">
    <source>
        <dbReference type="Proteomes" id="UP000267821"/>
    </source>
</evidence>
<dbReference type="SUPFAM" id="SSF88713">
    <property type="entry name" value="Glycoside hydrolase/deacetylase"/>
    <property type="match status" value="1"/>
</dbReference>
<keyword evidence="7" id="KW-0170">Cobalt</keyword>
<evidence type="ECO:0000256" key="3">
    <source>
        <dbReference type="ARBA" id="ARBA00022723"/>
    </source>
</evidence>
<evidence type="ECO:0000256" key="4">
    <source>
        <dbReference type="ARBA" id="ARBA00022729"/>
    </source>
</evidence>
<evidence type="ECO:0000256" key="1">
    <source>
        <dbReference type="ARBA" id="ARBA00001941"/>
    </source>
</evidence>
<dbReference type="PROSITE" id="PS50941">
    <property type="entry name" value="CHIT_BIND_I_2"/>
    <property type="match status" value="2"/>
</dbReference>
<evidence type="ECO:0000313" key="12">
    <source>
        <dbReference type="EMBL" id="RPB26806.1"/>
    </source>
</evidence>
<name>A0A3N4LV87_9PEZI</name>
<dbReference type="Gene3D" id="3.30.60.10">
    <property type="entry name" value="Endochitinase-like"/>
    <property type="match status" value="2"/>
</dbReference>
<dbReference type="InterPro" id="IPR036861">
    <property type="entry name" value="Endochitinase-like_sf"/>
</dbReference>
<protein>
    <submittedName>
        <fullName evidence="12">Glycoside hydrolase/deacetylase</fullName>
    </submittedName>
</protein>
<feature type="domain" description="Chitin-binding type-1" evidence="10">
    <location>
        <begin position="102"/>
        <end position="147"/>
    </location>
</feature>
<evidence type="ECO:0000256" key="9">
    <source>
        <dbReference type="SAM" id="SignalP"/>
    </source>
</evidence>
<evidence type="ECO:0000256" key="6">
    <source>
        <dbReference type="ARBA" id="ARBA00023277"/>
    </source>
</evidence>
<dbReference type="SUPFAM" id="SSF57016">
    <property type="entry name" value="Plant lectins/antimicrobial peptides"/>
    <property type="match status" value="2"/>
</dbReference>
<organism evidence="12 13">
    <name type="scientific">Terfezia boudieri ATCC MYA-4762</name>
    <dbReference type="NCBI Taxonomy" id="1051890"/>
    <lineage>
        <taxon>Eukaryota</taxon>
        <taxon>Fungi</taxon>
        <taxon>Dikarya</taxon>
        <taxon>Ascomycota</taxon>
        <taxon>Pezizomycotina</taxon>
        <taxon>Pezizomycetes</taxon>
        <taxon>Pezizales</taxon>
        <taxon>Pezizaceae</taxon>
        <taxon>Terfezia</taxon>
    </lineage>
</organism>
<comment type="caution">
    <text evidence="8">Lacks conserved residue(s) required for the propagation of feature annotation.</text>
</comment>
<dbReference type="InterPro" id="IPR002509">
    <property type="entry name" value="NODB_dom"/>
</dbReference>
<dbReference type="InterPro" id="IPR001002">
    <property type="entry name" value="Chitin-bd_1"/>
</dbReference>
<dbReference type="GO" id="GO:0005975">
    <property type="term" value="P:carbohydrate metabolic process"/>
    <property type="evidence" value="ECO:0007669"/>
    <property type="project" value="InterPro"/>
</dbReference>
<keyword evidence="5 12" id="KW-0378">Hydrolase</keyword>
<reference evidence="12 13" key="1">
    <citation type="journal article" date="2018" name="Nat. Ecol. Evol.">
        <title>Pezizomycetes genomes reveal the molecular basis of ectomycorrhizal truffle lifestyle.</title>
        <authorList>
            <person name="Murat C."/>
            <person name="Payen T."/>
            <person name="Noel B."/>
            <person name="Kuo A."/>
            <person name="Morin E."/>
            <person name="Chen J."/>
            <person name="Kohler A."/>
            <person name="Krizsan K."/>
            <person name="Balestrini R."/>
            <person name="Da Silva C."/>
            <person name="Montanini B."/>
            <person name="Hainaut M."/>
            <person name="Levati E."/>
            <person name="Barry K.W."/>
            <person name="Belfiori B."/>
            <person name="Cichocki N."/>
            <person name="Clum A."/>
            <person name="Dockter R.B."/>
            <person name="Fauchery L."/>
            <person name="Guy J."/>
            <person name="Iotti M."/>
            <person name="Le Tacon F."/>
            <person name="Lindquist E.A."/>
            <person name="Lipzen A."/>
            <person name="Malagnac F."/>
            <person name="Mello A."/>
            <person name="Molinier V."/>
            <person name="Miyauchi S."/>
            <person name="Poulain J."/>
            <person name="Riccioni C."/>
            <person name="Rubini A."/>
            <person name="Sitrit Y."/>
            <person name="Splivallo R."/>
            <person name="Traeger S."/>
            <person name="Wang M."/>
            <person name="Zifcakova L."/>
            <person name="Wipf D."/>
            <person name="Zambonelli A."/>
            <person name="Paolocci F."/>
            <person name="Nowrousian M."/>
            <person name="Ottonello S."/>
            <person name="Baldrian P."/>
            <person name="Spatafora J.W."/>
            <person name="Henrissat B."/>
            <person name="Nagy L.G."/>
            <person name="Aury J.M."/>
            <person name="Wincker P."/>
            <person name="Grigoriev I.V."/>
            <person name="Bonfante P."/>
            <person name="Martin F.M."/>
        </authorList>
    </citation>
    <scope>NUCLEOTIDE SEQUENCE [LARGE SCALE GENOMIC DNA]</scope>
    <source>
        <strain evidence="12 13">ATCC MYA-4762</strain>
    </source>
</reference>
<feature type="domain" description="NodB homology" evidence="11">
    <location>
        <begin position="180"/>
        <end position="372"/>
    </location>
</feature>
<evidence type="ECO:0000256" key="2">
    <source>
        <dbReference type="ARBA" id="ARBA00022669"/>
    </source>
</evidence>
<dbReference type="SMART" id="SM00270">
    <property type="entry name" value="ChtBD1"/>
    <property type="match status" value="2"/>
</dbReference>
<evidence type="ECO:0000256" key="5">
    <source>
        <dbReference type="ARBA" id="ARBA00022801"/>
    </source>
</evidence>
<dbReference type="STRING" id="1051890.A0A3N4LV87"/>
<dbReference type="Pfam" id="PF01522">
    <property type="entry name" value="Polysacc_deac_1"/>
    <property type="match status" value="1"/>
</dbReference>
<dbReference type="GO" id="GO:0046872">
    <property type="term" value="F:metal ion binding"/>
    <property type="evidence" value="ECO:0007669"/>
    <property type="project" value="UniProtKB-KW"/>
</dbReference>
<dbReference type="InterPro" id="IPR018371">
    <property type="entry name" value="Chitin-binding_1_CS"/>
</dbReference>
<feature type="chain" id="PRO_5017967505" evidence="9">
    <location>
        <begin position="21"/>
        <end position="389"/>
    </location>
</feature>
<dbReference type="PANTHER" id="PTHR46471:SF8">
    <property type="entry name" value="CHITIN DEACETYLASE"/>
    <property type="match status" value="1"/>
</dbReference>
<dbReference type="Gene3D" id="3.20.20.370">
    <property type="entry name" value="Glycoside hydrolase/deacetylase"/>
    <property type="match status" value="1"/>
</dbReference>
<feature type="disulfide bond" evidence="8">
    <location>
        <begin position="105"/>
        <end position="120"/>
    </location>
</feature>
<gene>
    <name evidence="12" type="ORF">L211DRAFT_655480</name>
</gene>
<feature type="disulfide bond" evidence="8">
    <location>
        <begin position="119"/>
        <end position="133"/>
    </location>
</feature>
<evidence type="ECO:0000256" key="8">
    <source>
        <dbReference type="PROSITE-ProRule" id="PRU00261"/>
    </source>
</evidence>
<evidence type="ECO:0000259" key="11">
    <source>
        <dbReference type="PROSITE" id="PS51677"/>
    </source>
</evidence>
<sequence length="389" mass="42388">MHLIQLVINSIALLSVGVVSHPLDSSDVFQPLVRRVESPDNTCGLAGAGNNHGYTCGTTAPCCSQSGWCGSNTDYCGTGCQSAYGNCSTVTTDPVNAGDTAEETCGPLYGNKRCSKSQCCSPSGFCGTTEEYCTSPDCLRGFGVCDSDKTPDGATTLGSSRKLFGSVPYGVEIYDCDAPGTIALTYDDGPFSYTTDLLDILKTHNAKATFFVNGVNLGKGMIDDPKLPWAAMIKRMISDGHQVASHSWSHADLSTLNETEQTMEMIKNEMALRNIIGKWPTYMRPPYSSCNEACMATMRKLGYHVCYFDLDTEDYLHATPATNYISQKIVHDNLAMSEDNWLSIMHDIHEQTVYNLTSYFLGQITAEGFKTVTVGKCLNDPEANWYRST</sequence>
<feature type="disulfide bond" evidence="8">
    <location>
        <begin position="62"/>
        <end position="76"/>
    </location>
</feature>
<dbReference type="CDD" id="cd11618">
    <property type="entry name" value="ChtBD1_1"/>
    <property type="match status" value="1"/>
</dbReference>
<feature type="signal peptide" evidence="9">
    <location>
        <begin position="1"/>
        <end position="20"/>
    </location>
</feature>
<accession>A0A3N4LV87</accession>
<dbReference type="PANTHER" id="PTHR46471">
    <property type="entry name" value="CHITIN DEACETYLASE"/>
    <property type="match status" value="1"/>
</dbReference>
<evidence type="ECO:0000259" key="10">
    <source>
        <dbReference type="PROSITE" id="PS50941"/>
    </source>
</evidence>
<dbReference type="GO" id="GO:0016810">
    <property type="term" value="F:hydrolase activity, acting on carbon-nitrogen (but not peptide) bonds"/>
    <property type="evidence" value="ECO:0007669"/>
    <property type="project" value="InterPro"/>
</dbReference>
<dbReference type="InterPro" id="IPR011330">
    <property type="entry name" value="Glyco_hydro/deAcase_b/a-brl"/>
</dbReference>
<dbReference type="CDD" id="cd10951">
    <property type="entry name" value="CE4_ClCDA_like"/>
    <property type="match status" value="1"/>
</dbReference>
<feature type="disulfide bond" evidence="8">
    <location>
        <begin position="114"/>
        <end position="126"/>
    </location>
</feature>
<dbReference type="OrthoDB" id="407355at2759"/>